<reference evidence="1 2" key="1">
    <citation type="submission" date="2024-07" db="EMBL/GenBank/DDBJ databases">
        <title>Chromosome-level genome assembly of the water stick insect Ranatra chinensis (Heteroptera: Nepidae).</title>
        <authorList>
            <person name="Liu X."/>
        </authorList>
    </citation>
    <scope>NUCLEOTIDE SEQUENCE [LARGE SCALE GENOMIC DNA]</scope>
    <source>
        <strain evidence="1">Cailab_2021Rc</strain>
        <tissue evidence="1">Muscle</tissue>
    </source>
</reference>
<gene>
    <name evidence="1" type="ORF">AAG570_006056</name>
</gene>
<dbReference type="EMBL" id="JBFDAA010000019">
    <property type="protein sequence ID" value="KAL1115766.1"/>
    <property type="molecule type" value="Genomic_DNA"/>
</dbReference>
<comment type="caution">
    <text evidence="1">The sequence shown here is derived from an EMBL/GenBank/DDBJ whole genome shotgun (WGS) entry which is preliminary data.</text>
</comment>
<protein>
    <submittedName>
        <fullName evidence="1">Uncharacterized protein</fullName>
    </submittedName>
</protein>
<dbReference type="Proteomes" id="UP001558652">
    <property type="component" value="Unassembled WGS sequence"/>
</dbReference>
<proteinExistence type="predicted"/>
<dbReference type="AlphaFoldDB" id="A0ABD0XWX5"/>
<evidence type="ECO:0000313" key="1">
    <source>
        <dbReference type="EMBL" id="KAL1115766.1"/>
    </source>
</evidence>
<evidence type="ECO:0000313" key="2">
    <source>
        <dbReference type="Proteomes" id="UP001558652"/>
    </source>
</evidence>
<accession>A0ABD0XWX5</accession>
<sequence>METSYKRKLDCIVDTMDVIVPDHYSYLEGKCSKRVKISLNARVEPYSVDYPDSVGAFQDHFPEADVFRSSSYSCDGSMVVEDETKSLAGGREDLEDIPSTSEVIDSLRKVMLWMSAQEDHNSDHIEYLTNVERYALSKRDSFVQQRKITEYFVKNSD</sequence>
<organism evidence="1 2">
    <name type="scientific">Ranatra chinensis</name>
    <dbReference type="NCBI Taxonomy" id="642074"/>
    <lineage>
        <taxon>Eukaryota</taxon>
        <taxon>Metazoa</taxon>
        <taxon>Ecdysozoa</taxon>
        <taxon>Arthropoda</taxon>
        <taxon>Hexapoda</taxon>
        <taxon>Insecta</taxon>
        <taxon>Pterygota</taxon>
        <taxon>Neoptera</taxon>
        <taxon>Paraneoptera</taxon>
        <taxon>Hemiptera</taxon>
        <taxon>Heteroptera</taxon>
        <taxon>Panheteroptera</taxon>
        <taxon>Nepomorpha</taxon>
        <taxon>Nepidae</taxon>
        <taxon>Ranatrinae</taxon>
        <taxon>Ranatra</taxon>
    </lineage>
</organism>
<name>A0ABD0XWX5_9HEMI</name>
<keyword evidence="2" id="KW-1185">Reference proteome</keyword>